<dbReference type="SUPFAM" id="SSF51206">
    <property type="entry name" value="cAMP-binding domain-like"/>
    <property type="match status" value="1"/>
</dbReference>
<evidence type="ECO:0000256" key="1">
    <source>
        <dbReference type="SAM" id="MobiDB-lite"/>
    </source>
</evidence>
<sequence>MQCSWHCWSVREAQGVVPFTASLGKTAEDLEALAASLTVGASPTGQRCPSARCYWLRPIHPDSMVRLFLDMAVILVLIFDSVSVPYQISFNPDVTASFWLIGNLMTLLVWSLDLCAGFFTGYYDMGGVVMNVRKITKRYLSSFFIIDLLTVGTDWLSMTFNLLIISGSTLVDGNGNNTTFLKLFRVLKLNRMIRLVGALQSGKFGQLHDRLISWSWQLGVDRQLQFGVSVMYLTFAVLWLNHIGCCFWNAIYDEGVRKWEGQAKIFGEDPATDTESHRSDMWQYCLGFCWSMTSMASGSSIMNPTNMTELVFTISYVLFGLLVGSSLISSLAAMLLDLQMNSKEKRDSIRRLRQYLYQQGLEVGLSLAVEKEVVSRISQEKRLGANEVECLALLSAAMRSSLNYAIYCKPLRQHSFLGACDVLDRSGVFTRELCEYAVCHATVRPGHPVFTHGEHCDGPFYIVLGELEYLCKAREPDVVVQSKRASKGESKEQHVTVKTGQWLCEMAIWLEWKCRGSLEACVPSEYFQLKADVLLQNLSQSQDLAFMARAYGEALCNAVETEESEPLTDLPLKEELHQSAVLSMPPQGRRGMSVAAVRLLESEQGRHRLTFGRSPPIPKLIEQVEQGKCDLVIVHGQVVRVVSVVVLRLERHVLGPDGKIVRQLLAQLGKSLVADDAKCQLPGGKVRAGELPGDALARLLGGQLCGLRGAGLRQEELAKVDGVIELTESAESGADELRVSSLADLIVSSVVQIEQERGKQSEVRTVTGIDRFAGQIELDRPLKHPYAARSRVTKASGSRSSSEYGVETKYIRSIFCCGLDERGQSLAAPGEWVRPLVRCARSHVFSHTVSFGGPRSPLGEAPQDPTADYEAFLLVPRQAEKSAGASAECAADDGIPCAWVHERDFAMLSSTQAGAEMVKTWVSELVLSAAKEEDSTDREPPPLPALSPRSTVIST</sequence>
<keyword evidence="2" id="KW-0812">Transmembrane</keyword>
<gene>
    <name evidence="3" type="ORF">PCOR1329_LOCUS35674</name>
</gene>
<dbReference type="PANTHER" id="PTHR45689">
    <property type="entry name" value="I[[H]] CHANNEL, ISOFORM E"/>
    <property type="match status" value="1"/>
</dbReference>
<keyword evidence="4" id="KW-1185">Reference proteome</keyword>
<keyword evidence="2" id="KW-1133">Transmembrane helix</keyword>
<dbReference type="EMBL" id="CAUYUJ010014356">
    <property type="protein sequence ID" value="CAK0840174.1"/>
    <property type="molecule type" value="Genomic_DNA"/>
</dbReference>
<feature type="compositionally biased region" description="Basic and acidic residues" evidence="1">
    <location>
        <begin position="930"/>
        <end position="940"/>
    </location>
</feature>
<dbReference type="InterPro" id="IPR018490">
    <property type="entry name" value="cNMP-bd_dom_sf"/>
</dbReference>
<feature type="region of interest" description="Disordered" evidence="1">
    <location>
        <begin position="930"/>
        <end position="955"/>
    </location>
</feature>
<feature type="transmembrane region" description="Helical" evidence="2">
    <location>
        <begin position="67"/>
        <end position="86"/>
    </location>
</feature>
<feature type="transmembrane region" description="Helical" evidence="2">
    <location>
        <begin position="98"/>
        <end position="123"/>
    </location>
</feature>
<dbReference type="PANTHER" id="PTHR45689:SF5">
    <property type="entry name" value="I[[H]] CHANNEL, ISOFORM E"/>
    <property type="match status" value="1"/>
</dbReference>
<organism evidence="3 4">
    <name type="scientific">Prorocentrum cordatum</name>
    <dbReference type="NCBI Taxonomy" id="2364126"/>
    <lineage>
        <taxon>Eukaryota</taxon>
        <taxon>Sar</taxon>
        <taxon>Alveolata</taxon>
        <taxon>Dinophyceae</taxon>
        <taxon>Prorocentrales</taxon>
        <taxon>Prorocentraceae</taxon>
        <taxon>Prorocentrum</taxon>
    </lineage>
</organism>
<evidence type="ECO:0008006" key="5">
    <source>
        <dbReference type="Google" id="ProtNLM"/>
    </source>
</evidence>
<feature type="transmembrane region" description="Helical" evidence="2">
    <location>
        <begin position="314"/>
        <end position="336"/>
    </location>
</feature>
<protein>
    <recommendedName>
        <fullName evidence="5">Cyclic nucleotide-binding domain-containing protein</fullName>
    </recommendedName>
</protein>
<evidence type="ECO:0000313" key="4">
    <source>
        <dbReference type="Proteomes" id="UP001189429"/>
    </source>
</evidence>
<dbReference type="SUPFAM" id="SSF81324">
    <property type="entry name" value="Voltage-gated potassium channels"/>
    <property type="match status" value="1"/>
</dbReference>
<comment type="caution">
    <text evidence="3">The sequence shown here is derived from an EMBL/GenBank/DDBJ whole genome shotgun (WGS) entry which is preliminary data.</text>
</comment>
<reference evidence="3" key="1">
    <citation type="submission" date="2023-10" db="EMBL/GenBank/DDBJ databases">
        <authorList>
            <person name="Chen Y."/>
            <person name="Shah S."/>
            <person name="Dougan E. K."/>
            <person name="Thang M."/>
            <person name="Chan C."/>
        </authorList>
    </citation>
    <scope>NUCLEOTIDE SEQUENCE [LARGE SCALE GENOMIC DNA]</scope>
</reference>
<dbReference type="Proteomes" id="UP001189429">
    <property type="component" value="Unassembled WGS sequence"/>
</dbReference>
<feature type="transmembrane region" description="Helical" evidence="2">
    <location>
        <begin position="144"/>
        <end position="165"/>
    </location>
</feature>
<dbReference type="InterPro" id="IPR051413">
    <property type="entry name" value="K/Na_HCN_channel"/>
</dbReference>
<dbReference type="InterPro" id="IPR014710">
    <property type="entry name" value="RmlC-like_jellyroll"/>
</dbReference>
<feature type="transmembrane region" description="Helical" evidence="2">
    <location>
        <begin position="230"/>
        <end position="252"/>
    </location>
</feature>
<name>A0ABN9T588_9DINO</name>
<dbReference type="Gene3D" id="1.10.287.70">
    <property type="match status" value="1"/>
</dbReference>
<keyword evidence="2" id="KW-0472">Membrane</keyword>
<proteinExistence type="predicted"/>
<dbReference type="Gene3D" id="2.60.120.10">
    <property type="entry name" value="Jelly Rolls"/>
    <property type="match status" value="1"/>
</dbReference>
<accession>A0ABN9T588</accession>
<evidence type="ECO:0000256" key="2">
    <source>
        <dbReference type="SAM" id="Phobius"/>
    </source>
</evidence>
<evidence type="ECO:0000313" key="3">
    <source>
        <dbReference type="EMBL" id="CAK0840174.1"/>
    </source>
</evidence>